<reference evidence="1 2" key="1">
    <citation type="submission" date="2021-06" db="EMBL/GenBank/DDBJ databases">
        <title>Caerostris extrusa draft genome.</title>
        <authorList>
            <person name="Kono N."/>
            <person name="Arakawa K."/>
        </authorList>
    </citation>
    <scope>NUCLEOTIDE SEQUENCE [LARGE SCALE GENOMIC DNA]</scope>
</reference>
<protein>
    <submittedName>
        <fullName evidence="1">Uncharacterized protein</fullName>
    </submittedName>
</protein>
<dbReference type="Proteomes" id="UP001054945">
    <property type="component" value="Unassembled WGS sequence"/>
</dbReference>
<name>A0AAV4Q9J7_CAEEX</name>
<organism evidence="1 2">
    <name type="scientific">Caerostris extrusa</name>
    <name type="common">Bark spider</name>
    <name type="synonym">Caerostris bankana</name>
    <dbReference type="NCBI Taxonomy" id="172846"/>
    <lineage>
        <taxon>Eukaryota</taxon>
        <taxon>Metazoa</taxon>
        <taxon>Ecdysozoa</taxon>
        <taxon>Arthropoda</taxon>
        <taxon>Chelicerata</taxon>
        <taxon>Arachnida</taxon>
        <taxon>Araneae</taxon>
        <taxon>Araneomorphae</taxon>
        <taxon>Entelegynae</taxon>
        <taxon>Araneoidea</taxon>
        <taxon>Araneidae</taxon>
        <taxon>Caerostris</taxon>
    </lineage>
</organism>
<keyword evidence="2" id="KW-1185">Reference proteome</keyword>
<evidence type="ECO:0000313" key="1">
    <source>
        <dbReference type="EMBL" id="GIY05770.1"/>
    </source>
</evidence>
<accession>A0AAV4Q9J7</accession>
<dbReference type="AlphaFoldDB" id="A0AAV4Q9J7"/>
<gene>
    <name evidence="1" type="ORF">CEXT_71961</name>
</gene>
<comment type="caution">
    <text evidence="1">The sequence shown here is derived from an EMBL/GenBank/DDBJ whole genome shotgun (WGS) entry which is preliminary data.</text>
</comment>
<sequence>MSKFCDLYLEFQFDFACLTYFVWDQICSSVLGERDVWKLHFSKKDSVRGIERAEIEELSNPKAWRTAHPFSQNATVYLLPNKVGQASEIKLKFQVKVTKFRHGEERTFAVQRIFKVKSFQEM</sequence>
<proteinExistence type="predicted"/>
<evidence type="ECO:0000313" key="2">
    <source>
        <dbReference type="Proteomes" id="UP001054945"/>
    </source>
</evidence>
<dbReference type="EMBL" id="BPLR01005877">
    <property type="protein sequence ID" value="GIY05770.1"/>
    <property type="molecule type" value="Genomic_DNA"/>
</dbReference>